<dbReference type="PANTHER" id="PTHR34849">
    <property type="entry name" value="SSL5025 PROTEIN"/>
    <property type="match status" value="1"/>
</dbReference>
<dbReference type="Pfam" id="PF04255">
    <property type="entry name" value="DUF433"/>
    <property type="match status" value="1"/>
</dbReference>
<dbReference type="RefSeq" id="WP_147663468.1">
    <property type="nucleotide sequence ID" value="NZ_CP042905.2"/>
</dbReference>
<accession>A0A5B9DBH0</accession>
<reference evidence="1 2" key="2">
    <citation type="journal article" date="2024" name="Int. J. Syst. Evol. Microbiol.">
        <title>Promethearchaeum syntrophicum gen. nov., sp. nov., an anaerobic, obligately syntrophic archaeon, the first isolate of the lineage 'Asgard' archaea, and proposal of the new archaeal phylum Promethearchaeota phyl. nov. and kingdom Promethearchaeati regn. nov.</title>
        <authorList>
            <person name="Imachi H."/>
            <person name="Nobu M.K."/>
            <person name="Kato S."/>
            <person name="Takaki Y."/>
            <person name="Miyazaki M."/>
            <person name="Miyata M."/>
            <person name="Ogawara M."/>
            <person name="Saito Y."/>
            <person name="Sakai S."/>
            <person name="Tahara Y.O."/>
            <person name="Takano Y."/>
            <person name="Tasumi E."/>
            <person name="Uematsu K."/>
            <person name="Yoshimura T."/>
            <person name="Itoh T."/>
            <person name="Ohkuma M."/>
            <person name="Takai K."/>
        </authorList>
    </citation>
    <scope>NUCLEOTIDE SEQUENCE [LARGE SCALE GENOMIC DNA]</scope>
    <source>
        <strain evidence="1 2">MK-D1</strain>
    </source>
</reference>
<name>A0A5B9DBH0_9ARCH</name>
<dbReference type="GeneID" id="41330415"/>
<dbReference type="OrthoDB" id="372107at2157"/>
<dbReference type="KEGG" id="psyt:DSAG12_02429"/>
<protein>
    <submittedName>
        <fullName evidence="1">DUF433 domain-containing protein</fullName>
    </submittedName>
</protein>
<dbReference type="InterPro" id="IPR009057">
    <property type="entry name" value="Homeodomain-like_sf"/>
</dbReference>
<evidence type="ECO:0000313" key="1">
    <source>
        <dbReference type="EMBL" id="QEE16599.1"/>
    </source>
</evidence>
<dbReference type="EMBL" id="CP042905">
    <property type="protein sequence ID" value="QEE16599.1"/>
    <property type="molecule type" value="Genomic_DNA"/>
</dbReference>
<dbReference type="PANTHER" id="PTHR34849:SF3">
    <property type="entry name" value="SSR2962 PROTEIN"/>
    <property type="match status" value="1"/>
</dbReference>
<proteinExistence type="predicted"/>
<dbReference type="Proteomes" id="UP000321408">
    <property type="component" value="Chromosome"/>
</dbReference>
<dbReference type="SUPFAM" id="SSF46689">
    <property type="entry name" value="Homeodomain-like"/>
    <property type="match status" value="1"/>
</dbReference>
<organism evidence="1 2">
    <name type="scientific">Promethearchaeum syntrophicum</name>
    <dbReference type="NCBI Taxonomy" id="2594042"/>
    <lineage>
        <taxon>Archaea</taxon>
        <taxon>Promethearchaeati</taxon>
        <taxon>Promethearchaeota</taxon>
        <taxon>Promethearchaeia</taxon>
        <taxon>Promethearchaeales</taxon>
        <taxon>Promethearchaeaceae</taxon>
        <taxon>Promethearchaeum</taxon>
    </lineage>
</organism>
<dbReference type="InterPro" id="IPR036388">
    <property type="entry name" value="WH-like_DNA-bd_sf"/>
</dbReference>
<dbReference type="AlphaFoldDB" id="A0A5B9DBH0"/>
<evidence type="ECO:0000313" key="2">
    <source>
        <dbReference type="Proteomes" id="UP000321408"/>
    </source>
</evidence>
<reference evidence="1 2" key="1">
    <citation type="journal article" date="2020" name="Nature">
        <title>Isolation of an archaeon at the prokaryote-eukaryote interface.</title>
        <authorList>
            <person name="Imachi H."/>
            <person name="Nobu M.K."/>
            <person name="Nakahara N."/>
            <person name="Morono Y."/>
            <person name="Ogawara M."/>
            <person name="Takaki Y."/>
            <person name="Takano Y."/>
            <person name="Uematsu K."/>
            <person name="Ikuta T."/>
            <person name="Ito M."/>
            <person name="Matsui Y."/>
            <person name="Miyazaki M."/>
            <person name="Murata K."/>
            <person name="Saito Y."/>
            <person name="Sakai S."/>
            <person name="Song C."/>
            <person name="Tasumi E."/>
            <person name="Yamanaka Y."/>
            <person name="Yamaguchi T."/>
            <person name="Kamagata Y."/>
            <person name="Tamaki H."/>
            <person name="Takai K."/>
        </authorList>
    </citation>
    <scope>NUCLEOTIDE SEQUENCE [LARGE SCALE GENOMIC DNA]</scope>
    <source>
        <strain evidence="1 2">MK-D1</strain>
    </source>
</reference>
<keyword evidence="2" id="KW-1185">Reference proteome</keyword>
<gene>
    <name evidence="1" type="ORF">DSAG12_02429</name>
</gene>
<dbReference type="InterPro" id="IPR007367">
    <property type="entry name" value="DUF433"/>
</dbReference>
<dbReference type="Gene3D" id="1.10.10.10">
    <property type="entry name" value="Winged helix-like DNA-binding domain superfamily/Winged helix DNA-binding domain"/>
    <property type="match status" value="1"/>
</dbReference>
<sequence>MKFDRIEINPKILGGKPVFKNTRIPLYIILQMIRDNISFDQIILEYPRLVIEDIKAALDYSMYLLDHPDEETISLI</sequence>